<dbReference type="AlphaFoldDB" id="A0AAV9ZWD2"/>
<evidence type="ECO:0000313" key="1">
    <source>
        <dbReference type="EMBL" id="KAK6993104.1"/>
    </source>
</evidence>
<name>A0AAV9ZWD2_9AGAR</name>
<dbReference type="Proteomes" id="UP001362999">
    <property type="component" value="Unassembled WGS sequence"/>
</dbReference>
<proteinExistence type="predicted"/>
<organism evidence="1 2">
    <name type="scientific">Favolaschia claudopus</name>
    <dbReference type="NCBI Taxonomy" id="2862362"/>
    <lineage>
        <taxon>Eukaryota</taxon>
        <taxon>Fungi</taxon>
        <taxon>Dikarya</taxon>
        <taxon>Basidiomycota</taxon>
        <taxon>Agaricomycotina</taxon>
        <taxon>Agaricomycetes</taxon>
        <taxon>Agaricomycetidae</taxon>
        <taxon>Agaricales</taxon>
        <taxon>Marasmiineae</taxon>
        <taxon>Mycenaceae</taxon>
        <taxon>Favolaschia</taxon>
    </lineage>
</organism>
<sequence length="180" mass="20002">MPLEPNSLYICTLPIPTNLGSAGAPARAFHWGLIHVDSASHCSLHEWAEDPVDGTECYQSHNLPDGAMPIISSSFVVGYFKVPGYTDSPQVVDRSHFQAVCDVCEEGPRRLPAVNRAHGISCRTFVRQVIAFFTNQDRAVAIENRVHNVSYAEADILHECNGNLDQRRFNCRVHSLDDVQ</sequence>
<comment type="caution">
    <text evidence="1">The sequence shown here is derived from an EMBL/GenBank/DDBJ whole genome shotgun (WGS) entry which is preliminary data.</text>
</comment>
<evidence type="ECO:0000313" key="2">
    <source>
        <dbReference type="Proteomes" id="UP001362999"/>
    </source>
</evidence>
<accession>A0AAV9ZWD2</accession>
<protein>
    <submittedName>
        <fullName evidence="1">Uncharacterized protein</fullName>
    </submittedName>
</protein>
<gene>
    <name evidence="1" type="ORF">R3P38DRAFT_3426587</name>
</gene>
<reference evidence="1 2" key="1">
    <citation type="journal article" date="2024" name="J Genomics">
        <title>Draft genome sequencing and assembly of Favolaschia claudopus CIRM-BRFM 2984 isolated from oak limbs.</title>
        <authorList>
            <person name="Navarro D."/>
            <person name="Drula E."/>
            <person name="Chaduli D."/>
            <person name="Cazenave R."/>
            <person name="Ahrendt S."/>
            <person name="Wang J."/>
            <person name="Lipzen A."/>
            <person name="Daum C."/>
            <person name="Barry K."/>
            <person name="Grigoriev I.V."/>
            <person name="Favel A."/>
            <person name="Rosso M.N."/>
            <person name="Martin F."/>
        </authorList>
    </citation>
    <scope>NUCLEOTIDE SEQUENCE [LARGE SCALE GENOMIC DNA]</scope>
    <source>
        <strain evidence="1 2">CIRM-BRFM 2984</strain>
    </source>
</reference>
<keyword evidence="2" id="KW-1185">Reference proteome</keyword>
<dbReference type="EMBL" id="JAWWNJ010000104">
    <property type="protein sequence ID" value="KAK6993104.1"/>
    <property type="molecule type" value="Genomic_DNA"/>
</dbReference>